<dbReference type="InterPro" id="IPR013861">
    <property type="entry name" value="TMEM115/Pdh1/Rbl19"/>
</dbReference>
<feature type="chain" id="PRO_5020721035" description="Peptidase S54 rhomboid domain-containing protein" evidence="7">
    <location>
        <begin position="27"/>
        <end position="362"/>
    </location>
</feature>
<evidence type="ECO:0000256" key="6">
    <source>
        <dbReference type="SAM" id="Phobius"/>
    </source>
</evidence>
<dbReference type="GO" id="GO:0006890">
    <property type="term" value="P:retrograde vesicle-mediated transport, Golgi to endoplasmic reticulum"/>
    <property type="evidence" value="ECO:0007669"/>
    <property type="project" value="InterPro"/>
</dbReference>
<name>A0A4U0X4X9_9PEZI</name>
<comment type="caution">
    <text evidence="8">The sequence shown here is derived from an EMBL/GenBank/DDBJ whole genome shotgun (WGS) entry which is preliminary data.</text>
</comment>
<dbReference type="Proteomes" id="UP000308768">
    <property type="component" value="Unassembled WGS sequence"/>
</dbReference>
<evidence type="ECO:0000313" key="8">
    <source>
        <dbReference type="EMBL" id="TKA71470.1"/>
    </source>
</evidence>
<feature type="transmembrane region" description="Helical" evidence="6">
    <location>
        <begin position="104"/>
        <end position="125"/>
    </location>
</feature>
<keyword evidence="4 6" id="KW-0472">Membrane</keyword>
<accession>A0A4U0X4X9</accession>
<dbReference type="Pfam" id="PF08551">
    <property type="entry name" value="DUF1751"/>
    <property type="match status" value="1"/>
</dbReference>
<gene>
    <name evidence="8" type="ORF">B0A49_05261</name>
</gene>
<dbReference type="PANTHER" id="PTHR13377">
    <property type="entry name" value="PLACENTAL PROTEIN 6"/>
    <property type="match status" value="1"/>
</dbReference>
<evidence type="ECO:0000256" key="3">
    <source>
        <dbReference type="ARBA" id="ARBA00022989"/>
    </source>
</evidence>
<dbReference type="GO" id="GO:0005794">
    <property type="term" value="C:Golgi apparatus"/>
    <property type="evidence" value="ECO:0007669"/>
    <property type="project" value="TreeGrafter"/>
</dbReference>
<comment type="subcellular location">
    <subcellularLocation>
        <location evidence="1">Membrane</location>
        <topology evidence="1">Multi-pass membrane protein</topology>
    </subcellularLocation>
</comment>
<feature type="region of interest" description="Disordered" evidence="5">
    <location>
        <begin position="324"/>
        <end position="362"/>
    </location>
</feature>
<evidence type="ECO:0000256" key="2">
    <source>
        <dbReference type="ARBA" id="ARBA00022692"/>
    </source>
</evidence>
<dbReference type="EMBL" id="NAJN01000563">
    <property type="protein sequence ID" value="TKA71470.1"/>
    <property type="molecule type" value="Genomic_DNA"/>
</dbReference>
<feature type="signal peptide" evidence="7">
    <location>
        <begin position="1"/>
        <end position="26"/>
    </location>
</feature>
<dbReference type="SMART" id="SM01160">
    <property type="entry name" value="DUF1751"/>
    <property type="match status" value="1"/>
</dbReference>
<dbReference type="SUPFAM" id="SSF144091">
    <property type="entry name" value="Rhomboid-like"/>
    <property type="match status" value="1"/>
</dbReference>
<feature type="region of interest" description="Disordered" evidence="5">
    <location>
        <begin position="273"/>
        <end position="306"/>
    </location>
</feature>
<feature type="compositionally biased region" description="Basic and acidic residues" evidence="5">
    <location>
        <begin position="346"/>
        <end position="362"/>
    </location>
</feature>
<feature type="transmembrane region" description="Helical" evidence="6">
    <location>
        <begin position="45"/>
        <end position="63"/>
    </location>
</feature>
<reference evidence="8 9" key="1">
    <citation type="submission" date="2017-03" db="EMBL/GenBank/DDBJ databases">
        <title>Genomes of endolithic fungi from Antarctica.</title>
        <authorList>
            <person name="Coleine C."/>
            <person name="Masonjones S."/>
            <person name="Stajich J.E."/>
        </authorList>
    </citation>
    <scope>NUCLEOTIDE SEQUENCE [LARGE SCALE GENOMIC DNA]</scope>
    <source>
        <strain evidence="8 9">CCFEE 5187</strain>
    </source>
</reference>
<dbReference type="GO" id="GO:0016020">
    <property type="term" value="C:membrane"/>
    <property type="evidence" value="ECO:0007669"/>
    <property type="project" value="UniProtKB-SubCell"/>
</dbReference>
<keyword evidence="3 6" id="KW-1133">Transmembrane helix</keyword>
<evidence type="ECO:0000256" key="4">
    <source>
        <dbReference type="ARBA" id="ARBA00023136"/>
    </source>
</evidence>
<keyword evidence="2 6" id="KW-0812">Transmembrane</keyword>
<dbReference type="FunFam" id="1.20.1540.10:FF:000004">
    <property type="entry name" value="Transmembrane protein 115"/>
    <property type="match status" value="1"/>
</dbReference>
<dbReference type="AlphaFoldDB" id="A0A4U0X4X9"/>
<keyword evidence="7" id="KW-0732">Signal</keyword>
<proteinExistence type="predicted"/>
<dbReference type="OrthoDB" id="73612at2759"/>
<feature type="compositionally biased region" description="Low complexity" evidence="5">
    <location>
        <begin position="324"/>
        <end position="341"/>
    </location>
</feature>
<evidence type="ECO:0000313" key="9">
    <source>
        <dbReference type="Proteomes" id="UP000308768"/>
    </source>
</evidence>
<evidence type="ECO:0000256" key="1">
    <source>
        <dbReference type="ARBA" id="ARBA00004141"/>
    </source>
</evidence>
<protein>
    <recommendedName>
        <fullName evidence="10">Peptidase S54 rhomboid domain-containing protein</fullName>
    </recommendedName>
</protein>
<keyword evidence="9" id="KW-1185">Reference proteome</keyword>
<dbReference type="Gene3D" id="1.20.1540.10">
    <property type="entry name" value="Rhomboid-like"/>
    <property type="match status" value="1"/>
</dbReference>
<evidence type="ECO:0000256" key="5">
    <source>
        <dbReference type="SAM" id="MobiDB-lite"/>
    </source>
</evidence>
<dbReference type="STRING" id="331657.A0A4U0X4X9"/>
<evidence type="ECO:0000256" key="7">
    <source>
        <dbReference type="SAM" id="SignalP"/>
    </source>
</evidence>
<dbReference type="InterPro" id="IPR035952">
    <property type="entry name" value="Rhomboid-like_sf"/>
</dbReference>
<evidence type="ECO:0008006" key="10">
    <source>
        <dbReference type="Google" id="ProtNLM"/>
    </source>
</evidence>
<sequence length="362" mass="39075">MPPRINIPPLTRGLLVLLFICTVLNASLRYREWAPGQEASFTSGLYNIPYLVLVPAQSLVYPWTHLTSAFVEQNVVSFLVTGATLFFGGRYLERAWSSAEFAKFVLFATMIPNLLAFGTYTLWFMLAKSEARASTSINGGVAIQGAFLVAFKQLVPEHTVAVFRGLIRMRVKHFPALFLLANTLSGVVFGTDTALFLAWYGVLTSWIYLRFYRTTPSAGDGGPALHGDASETFAFAHFFPEPLQTLVAPLADAVYQTLVTLRICSPFSDEDVDAGNEQASARAEGGLPNLMNPRGGRGGGRREEAERRRALALKALDQRLGAAATRPAPVAAAAAAGSSAAGLTNHEAERNDDRGGEGGDRA</sequence>
<dbReference type="PANTHER" id="PTHR13377:SF3">
    <property type="entry name" value="TRANSMEMBRANE PROTEIN 115"/>
    <property type="match status" value="1"/>
</dbReference>
<feature type="transmembrane region" description="Helical" evidence="6">
    <location>
        <begin position="175"/>
        <end position="203"/>
    </location>
</feature>
<feature type="transmembrane region" description="Helical" evidence="6">
    <location>
        <begin position="75"/>
        <end position="92"/>
    </location>
</feature>
<organism evidence="8 9">
    <name type="scientific">Cryomyces minteri</name>
    <dbReference type="NCBI Taxonomy" id="331657"/>
    <lineage>
        <taxon>Eukaryota</taxon>
        <taxon>Fungi</taxon>
        <taxon>Dikarya</taxon>
        <taxon>Ascomycota</taxon>
        <taxon>Pezizomycotina</taxon>
        <taxon>Dothideomycetes</taxon>
        <taxon>Dothideomycetes incertae sedis</taxon>
        <taxon>Cryomyces</taxon>
    </lineage>
</organism>